<accession>A0A947GFP6</accession>
<evidence type="ECO:0000256" key="19">
    <source>
        <dbReference type="ARBA" id="ARBA00077813"/>
    </source>
</evidence>
<dbReference type="InterPro" id="IPR036909">
    <property type="entry name" value="Cyt_c-like_dom_sf"/>
</dbReference>
<evidence type="ECO:0000256" key="13">
    <source>
        <dbReference type="ARBA" id="ARBA00023004"/>
    </source>
</evidence>
<keyword evidence="8 21" id="KW-0479">Metal-binding</keyword>
<dbReference type="CDD" id="cd20779">
    <property type="entry name" value="8prop_hemeD1_NirS"/>
    <property type="match status" value="1"/>
</dbReference>
<dbReference type="EMBL" id="JAHHZF010000019">
    <property type="protein sequence ID" value="MBT9293061.1"/>
    <property type="molecule type" value="Genomic_DNA"/>
</dbReference>
<feature type="signal peptide" evidence="22">
    <location>
        <begin position="1"/>
        <end position="30"/>
    </location>
</feature>
<dbReference type="InterPro" id="IPR003143">
    <property type="entry name" value="Cyt_cd1_C_sf"/>
</dbReference>
<dbReference type="PROSITE" id="PS51007">
    <property type="entry name" value="CYTC"/>
    <property type="match status" value="1"/>
</dbReference>
<dbReference type="GO" id="GO:0050421">
    <property type="term" value="F:nitrite reductase (NO-forming) activity"/>
    <property type="evidence" value="ECO:0007669"/>
    <property type="project" value="UniProtKB-EC"/>
</dbReference>
<evidence type="ECO:0000256" key="16">
    <source>
        <dbReference type="ARBA" id="ARBA00067067"/>
    </source>
</evidence>
<dbReference type="InterPro" id="IPR011048">
    <property type="entry name" value="Haem_d1_sf"/>
</dbReference>
<dbReference type="FunFam" id="2.140.10.20:FF:000001">
    <property type="entry name" value="Nitrite reductase NirS"/>
    <property type="match status" value="1"/>
</dbReference>
<evidence type="ECO:0000256" key="3">
    <source>
        <dbReference type="ARBA" id="ARBA00004418"/>
    </source>
</evidence>
<dbReference type="AlphaFoldDB" id="A0A947GFP6"/>
<feature type="domain" description="Cytochrome c" evidence="23">
    <location>
        <begin position="75"/>
        <end position="154"/>
    </location>
</feature>
<dbReference type="PANTHER" id="PTHR47197">
    <property type="entry name" value="PROTEIN NIRF"/>
    <property type="match status" value="1"/>
</dbReference>
<feature type="chain" id="PRO_5037705931" description="Nitrite reductase" evidence="22">
    <location>
        <begin position="31"/>
        <end position="588"/>
    </location>
</feature>
<comment type="caution">
    <text evidence="24">The sequence shown here is derived from an EMBL/GenBank/DDBJ whole genome shotgun (WGS) entry which is preliminary data.</text>
</comment>
<dbReference type="RefSeq" id="WP_261971558.1">
    <property type="nucleotide sequence ID" value="NZ_JAHHZF010000019.1"/>
</dbReference>
<dbReference type="GO" id="GO:0046872">
    <property type="term" value="F:metal ion binding"/>
    <property type="evidence" value="ECO:0007669"/>
    <property type="project" value="UniProtKB-KW"/>
</dbReference>
<keyword evidence="9 22" id="KW-0732">Signal</keyword>
<evidence type="ECO:0000256" key="21">
    <source>
        <dbReference type="PROSITE-ProRule" id="PRU00433"/>
    </source>
</evidence>
<name>A0A947GFP6_9HYPH</name>
<keyword evidence="10" id="KW-0574">Periplasm</keyword>
<evidence type="ECO:0000256" key="4">
    <source>
        <dbReference type="ARBA" id="ARBA00011738"/>
    </source>
</evidence>
<evidence type="ECO:0000256" key="7">
    <source>
        <dbReference type="ARBA" id="ARBA00022617"/>
    </source>
</evidence>
<evidence type="ECO:0000256" key="8">
    <source>
        <dbReference type="ARBA" id="ARBA00022723"/>
    </source>
</evidence>
<keyword evidence="7 21" id="KW-0349">Heme</keyword>
<reference evidence="24 25" key="1">
    <citation type="submission" date="2021-06" db="EMBL/GenBank/DDBJ databases">
        <authorList>
            <person name="Grouzdev D.S."/>
            <person name="Koziaeva V."/>
        </authorList>
    </citation>
    <scope>NUCLEOTIDE SEQUENCE [LARGE SCALE GENOMIC DNA]</scope>
    <source>
        <strain evidence="24 25">22</strain>
    </source>
</reference>
<dbReference type="Pfam" id="PF02239">
    <property type="entry name" value="Cytochrom_D1"/>
    <property type="match status" value="1"/>
</dbReference>
<comment type="cofactor">
    <cofactor evidence="1">
        <name>heme c</name>
        <dbReference type="ChEBI" id="CHEBI:61717"/>
    </cofactor>
</comment>
<keyword evidence="11" id="KW-0249">Electron transport</keyword>
<evidence type="ECO:0000256" key="18">
    <source>
        <dbReference type="ARBA" id="ARBA00075012"/>
    </source>
</evidence>
<proteinExistence type="predicted"/>
<gene>
    <name evidence="24" type="ORF">KL771_26610</name>
</gene>
<dbReference type="FunFam" id="1.10.760.10:FF:000027">
    <property type="entry name" value="Nitrite reductase"/>
    <property type="match status" value="1"/>
</dbReference>
<comment type="cofactor">
    <cofactor evidence="2">
        <name>heme</name>
        <dbReference type="ChEBI" id="CHEBI:30413"/>
    </cofactor>
</comment>
<dbReference type="Gene3D" id="1.10.760.10">
    <property type="entry name" value="Cytochrome c-like domain"/>
    <property type="match status" value="1"/>
</dbReference>
<comment type="subunit">
    <text evidence="4">Homodimer.</text>
</comment>
<evidence type="ECO:0000259" key="23">
    <source>
        <dbReference type="PROSITE" id="PS51007"/>
    </source>
</evidence>
<dbReference type="EC" id="1.7.2.1" evidence="5"/>
<comment type="catalytic activity">
    <reaction evidence="14">
        <text>nitric oxide + Fe(III)-[cytochrome c] + H2O = Fe(II)-[cytochrome c] + nitrite + 2 H(+)</text>
        <dbReference type="Rhea" id="RHEA:15233"/>
        <dbReference type="Rhea" id="RHEA-COMP:10350"/>
        <dbReference type="Rhea" id="RHEA-COMP:14399"/>
        <dbReference type="ChEBI" id="CHEBI:15377"/>
        <dbReference type="ChEBI" id="CHEBI:15378"/>
        <dbReference type="ChEBI" id="CHEBI:16301"/>
        <dbReference type="ChEBI" id="CHEBI:16480"/>
        <dbReference type="ChEBI" id="CHEBI:29033"/>
        <dbReference type="ChEBI" id="CHEBI:29034"/>
        <dbReference type="EC" id="1.7.2.1"/>
    </reaction>
</comment>
<dbReference type="SUPFAM" id="SSF46626">
    <property type="entry name" value="Cytochrome c"/>
    <property type="match status" value="1"/>
</dbReference>
<evidence type="ECO:0000256" key="20">
    <source>
        <dbReference type="ARBA" id="ARBA00080115"/>
    </source>
</evidence>
<evidence type="ECO:0000256" key="22">
    <source>
        <dbReference type="SAM" id="SignalP"/>
    </source>
</evidence>
<comment type="catalytic activity">
    <reaction evidence="15">
        <text>A + NH4(+) + H2O = hydroxylamine + AH2 + H(+)</text>
        <dbReference type="Rhea" id="RHEA:22052"/>
        <dbReference type="ChEBI" id="CHEBI:13193"/>
        <dbReference type="ChEBI" id="CHEBI:15377"/>
        <dbReference type="ChEBI" id="CHEBI:15378"/>
        <dbReference type="ChEBI" id="CHEBI:15429"/>
        <dbReference type="ChEBI" id="CHEBI:17499"/>
        <dbReference type="ChEBI" id="CHEBI:28938"/>
        <dbReference type="EC" id="1.7.99.1"/>
    </reaction>
</comment>
<dbReference type="SUPFAM" id="SSF51004">
    <property type="entry name" value="C-terminal (heme d1) domain of cytochrome cd1-nitrite reductase"/>
    <property type="match status" value="1"/>
</dbReference>
<evidence type="ECO:0000256" key="11">
    <source>
        <dbReference type="ARBA" id="ARBA00022982"/>
    </source>
</evidence>
<dbReference type="GO" id="GO:0020037">
    <property type="term" value="F:heme binding"/>
    <property type="evidence" value="ECO:0007669"/>
    <property type="project" value="InterPro"/>
</dbReference>
<keyword evidence="13 21" id="KW-0408">Iron</keyword>
<evidence type="ECO:0000256" key="5">
    <source>
        <dbReference type="ARBA" id="ARBA00011882"/>
    </source>
</evidence>
<dbReference type="Proteomes" id="UP000766595">
    <property type="component" value="Unassembled WGS sequence"/>
</dbReference>
<dbReference type="EC" id="1.7.99.1" evidence="16"/>
<dbReference type="GO" id="GO:0050418">
    <property type="term" value="F:hydroxylamine reductase activity"/>
    <property type="evidence" value="ECO:0007669"/>
    <property type="project" value="UniProtKB-EC"/>
</dbReference>
<evidence type="ECO:0000256" key="12">
    <source>
        <dbReference type="ARBA" id="ARBA00023002"/>
    </source>
</evidence>
<keyword evidence="12" id="KW-0560">Oxidoreductase</keyword>
<organism evidence="24 25">
    <name type="scientific">Prosthecodimorpha staleyi</name>
    <dbReference type="NCBI Taxonomy" id="2840188"/>
    <lineage>
        <taxon>Bacteria</taxon>
        <taxon>Pseudomonadati</taxon>
        <taxon>Pseudomonadota</taxon>
        <taxon>Alphaproteobacteria</taxon>
        <taxon>Hyphomicrobiales</taxon>
        <taxon>Ancalomicrobiaceae</taxon>
        <taxon>Prosthecodimorpha</taxon>
    </lineage>
</organism>
<evidence type="ECO:0000256" key="10">
    <source>
        <dbReference type="ARBA" id="ARBA00022764"/>
    </source>
</evidence>
<protein>
    <recommendedName>
        <fullName evidence="17">Nitrite reductase</fullName>
        <ecNumber evidence="5">1.7.2.1</ecNumber>
        <ecNumber evidence="16">1.7.99.1</ecNumber>
    </recommendedName>
    <alternativeName>
        <fullName evidence="19">Cytochrome cd1</fullName>
    </alternativeName>
    <alternativeName>
        <fullName evidence="20">Cytochrome oxidase</fullName>
    </alternativeName>
    <alternativeName>
        <fullName evidence="18">Hydroxylamine reductase</fullName>
    </alternativeName>
</protein>
<dbReference type="Gene3D" id="2.140.10.20">
    <property type="entry name" value="C-terminal (heme d1) domain of cytochrome cd1-nitrite reductase"/>
    <property type="match status" value="1"/>
</dbReference>
<dbReference type="InterPro" id="IPR009056">
    <property type="entry name" value="Cyt_c-like_dom"/>
</dbReference>
<dbReference type="PANTHER" id="PTHR47197:SF3">
    <property type="entry name" value="DIHYDRO-HEME D1 DEHYDROGENASE"/>
    <property type="match status" value="1"/>
</dbReference>
<evidence type="ECO:0000256" key="6">
    <source>
        <dbReference type="ARBA" id="ARBA00022448"/>
    </source>
</evidence>
<keyword evidence="25" id="KW-1185">Reference proteome</keyword>
<evidence type="ECO:0000256" key="14">
    <source>
        <dbReference type="ARBA" id="ARBA00049340"/>
    </source>
</evidence>
<dbReference type="GO" id="GO:0042597">
    <property type="term" value="C:periplasmic space"/>
    <property type="evidence" value="ECO:0007669"/>
    <property type="project" value="UniProtKB-SubCell"/>
</dbReference>
<comment type="subcellular location">
    <subcellularLocation>
        <location evidence="3">Periplasm</location>
    </subcellularLocation>
</comment>
<evidence type="ECO:0000313" key="24">
    <source>
        <dbReference type="EMBL" id="MBT9293061.1"/>
    </source>
</evidence>
<evidence type="ECO:0000256" key="15">
    <source>
        <dbReference type="ARBA" id="ARBA00051350"/>
    </source>
</evidence>
<evidence type="ECO:0000256" key="9">
    <source>
        <dbReference type="ARBA" id="ARBA00022729"/>
    </source>
</evidence>
<evidence type="ECO:0000256" key="2">
    <source>
        <dbReference type="ARBA" id="ARBA00001971"/>
    </source>
</evidence>
<dbReference type="GO" id="GO:0009055">
    <property type="term" value="F:electron transfer activity"/>
    <property type="evidence" value="ECO:0007669"/>
    <property type="project" value="InterPro"/>
</dbReference>
<evidence type="ECO:0000256" key="1">
    <source>
        <dbReference type="ARBA" id="ARBA00001926"/>
    </source>
</evidence>
<dbReference type="InterPro" id="IPR051200">
    <property type="entry name" value="Host-pathogen_enzymatic-act"/>
</dbReference>
<keyword evidence="6" id="KW-0813">Transport</keyword>
<evidence type="ECO:0000313" key="25">
    <source>
        <dbReference type="Proteomes" id="UP000766595"/>
    </source>
</evidence>
<evidence type="ECO:0000256" key="17">
    <source>
        <dbReference type="ARBA" id="ARBA00071688"/>
    </source>
</evidence>
<dbReference type="Pfam" id="PF13442">
    <property type="entry name" value="Cytochrome_CBB3"/>
    <property type="match status" value="1"/>
</dbReference>
<sequence length="588" mass="65159">MPRHIDRSRARLIGSAAMLIGLAFATAANAADTAPDNKRHDSSPADQYQPSLQGIDAAALAQPGTRPGDPVLTKEEFTRANQIYFERCAGCHGVLRKGATGKPLTTDVTRQNGYDYLRDFITYGSPAGMPNWGTSNELSKADIDLMARYLLNEPAQPPEFGMTEMKATWKVVVPVDQRPTKQMNKLDLDNVFSVTLRDTGEVALIDGASKQIVTRIKTGYAVHISRISASGRYLFVIGRDAKINLIDLWLEMPATVAELKVGNEARSVETSKYKGFEDKYAIAGSYWPPQYVIMDGATLEPLKIVSTRGMVYDEQTYHPEPRVASIVASHFKPEFLVNIKETGKIRLVDYSDIKNLRETEIEAERFLHDGGFDATKRYFMVAANARNKVAVVDMKESKLVKVIDTKGDKPHPGRGANFVHPKFGPVWATSHLGDETVSLIGTDPAKHPKEAWTVVQTLAGQGGGSLFIKTHPKSHYLYVDTTLNPEPEISSSVAVFDIEQLGQDKPKYKVLPIGEWSGIKEGQRRVVQGEFNKDGTEVWFSVWNGKAQESAIVVVDDKTLTLKKVIKDKNMITPTGKFNVLNTRDDIY</sequence>